<evidence type="ECO:0000256" key="1">
    <source>
        <dbReference type="SAM" id="MobiDB-lite"/>
    </source>
</evidence>
<evidence type="ECO:0000313" key="3">
    <source>
        <dbReference type="EMBL" id="CAK7209221.1"/>
    </source>
</evidence>
<comment type="caution">
    <text evidence="3">The sequence shown here is derived from an EMBL/GenBank/DDBJ whole genome shotgun (WGS) entry which is preliminary data.</text>
</comment>
<proteinExistence type="predicted"/>
<dbReference type="Pfam" id="PF13460">
    <property type="entry name" value="NAD_binding_10"/>
    <property type="match status" value="1"/>
</dbReference>
<dbReference type="InterPro" id="IPR016040">
    <property type="entry name" value="NAD(P)-bd_dom"/>
</dbReference>
<dbReference type="Proteomes" id="UP001642482">
    <property type="component" value="Unassembled WGS sequence"/>
</dbReference>
<gene>
    <name evidence="3" type="ORF">SEUCBS140593_000424</name>
</gene>
<feature type="domain" description="NAD(P)-binding" evidence="2">
    <location>
        <begin position="9"/>
        <end position="100"/>
    </location>
</feature>
<dbReference type="Gene3D" id="3.40.50.720">
    <property type="entry name" value="NAD(P)-binding Rossmann-like Domain"/>
    <property type="match status" value="2"/>
</dbReference>
<reference evidence="3 4" key="1">
    <citation type="submission" date="2024-01" db="EMBL/GenBank/DDBJ databases">
        <authorList>
            <person name="Allen C."/>
            <person name="Tagirdzhanova G."/>
        </authorList>
    </citation>
    <scope>NUCLEOTIDE SEQUENCE [LARGE SCALE GENOMIC DNA]</scope>
</reference>
<name>A0ABP0APR0_9PEZI</name>
<organism evidence="3 4">
    <name type="scientific">Sporothrix eucalyptigena</name>
    <dbReference type="NCBI Taxonomy" id="1812306"/>
    <lineage>
        <taxon>Eukaryota</taxon>
        <taxon>Fungi</taxon>
        <taxon>Dikarya</taxon>
        <taxon>Ascomycota</taxon>
        <taxon>Pezizomycotina</taxon>
        <taxon>Sordariomycetes</taxon>
        <taxon>Sordariomycetidae</taxon>
        <taxon>Ophiostomatales</taxon>
        <taxon>Ophiostomataceae</taxon>
        <taxon>Sporothrix</taxon>
    </lineage>
</organism>
<keyword evidence="4" id="KW-1185">Reference proteome</keyword>
<dbReference type="InterPro" id="IPR051783">
    <property type="entry name" value="NAD(P)-dependent_oxidoreduct"/>
</dbReference>
<feature type="compositionally biased region" description="Polar residues" evidence="1">
    <location>
        <begin position="316"/>
        <end position="326"/>
    </location>
</feature>
<dbReference type="SUPFAM" id="SSF51735">
    <property type="entry name" value="NAD(P)-binding Rossmann-fold domains"/>
    <property type="match status" value="1"/>
</dbReference>
<dbReference type="EMBL" id="CAWUHD010000002">
    <property type="protein sequence ID" value="CAK7209221.1"/>
    <property type="molecule type" value="Genomic_DNA"/>
</dbReference>
<protein>
    <recommendedName>
        <fullName evidence="2">NAD(P)-binding domain-containing protein</fullName>
    </recommendedName>
</protein>
<accession>A0ABP0APR0</accession>
<sequence>MAPNIFVTGATGFIGGDAFYALYDSHPDYDYTLLVRSQDRADVVTKAYPDAKNIHFVIGDLDSSDVISAAAAAADVVLHTGNSADDLPSAKAIVAGLTKSHTANNPGIYIHISGTGLLTWYDIKNKRFGQPPLPDQTYNDYDGVQTLVSGLPDDAPHRDVDIVVQSAAAAHPDILRTAIVGPPTIYGHGRGPGNQRSVQVPNLAKYLLKKGYAPIVEGGGETIWDNVHVHDVSSLLVRLVEAGLDPAKRDNVGGNQAPGGIFGTHAYYFPIASTHKWSDVAKQLADSAVKQGILPSATTKVEPYSVITSKDAPGSPGSNQTWTANSHGEPVRGGKLLGWKPTGPSLEATIPGDLADEAKYLGISAK</sequence>
<evidence type="ECO:0000313" key="4">
    <source>
        <dbReference type="Proteomes" id="UP001642482"/>
    </source>
</evidence>
<feature type="region of interest" description="Disordered" evidence="1">
    <location>
        <begin position="307"/>
        <end position="332"/>
    </location>
</feature>
<dbReference type="PANTHER" id="PTHR48079">
    <property type="entry name" value="PROTEIN YEEZ"/>
    <property type="match status" value="1"/>
</dbReference>
<dbReference type="InterPro" id="IPR036291">
    <property type="entry name" value="NAD(P)-bd_dom_sf"/>
</dbReference>
<evidence type="ECO:0000259" key="2">
    <source>
        <dbReference type="Pfam" id="PF13460"/>
    </source>
</evidence>
<dbReference type="PANTHER" id="PTHR48079:SF6">
    <property type="entry name" value="NAD(P)-BINDING DOMAIN-CONTAINING PROTEIN-RELATED"/>
    <property type="match status" value="1"/>
</dbReference>